<organism evidence="1 2">
    <name type="scientific">Brachionus plicatilis</name>
    <name type="common">Marine rotifer</name>
    <name type="synonym">Brachionus muelleri</name>
    <dbReference type="NCBI Taxonomy" id="10195"/>
    <lineage>
        <taxon>Eukaryota</taxon>
        <taxon>Metazoa</taxon>
        <taxon>Spiralia</taxon>
        <taxon>Gnathifera</taxon>
        <taxon>Rotifera</taxon>
        <taxon>Eurotatoria</taxon>
        <taxon>Monogononta</taxon>
        <taxon>Pseudotrocha</taxon>
        <taxon>Ploima</taxon>
        <taxon>Brachionidae</taxon>
        <taxon>Brachionus</taxon>
    </lineage>
</organism>
<protein>
    <submittedName>
        <fullName evidence="1">Uncharacterized protein</fullName>
    </submittedName>
</protein>
<sequence>MEVKVKIKNHKFFHTQNNARFLQLLICTVIHLNDLSSTSFVSICSEFCLAYFKRKKVSGENFSEYMKLYSAILKFNNLSMSSLS</sequence>
<dbReference type="AlphaFoldDB" id="A0A3M7QQJ6"/>
<dbReference type="EMBL" id="REGN01005470">
    <property type="protein sequence ID" value="RNA13228.1"/>
    <property type="molecule type" value="Genomic_DNA"/>
</dbReference>
<evidence type="ECO:0000313" key="1">
    <source>
        <dbReference type="EMBL" id="RNA13228.1"/>
    </source>
</evidence>
<accession>A0A3M7QQJ6</accession>
<comment type="caution">
    <text evidence="1">The sequence shown here is derived from an EMBL/GenBank/DDBJ whole genome shotgun (WGS) entry which is preliminary data.</text>
</comment>
<dbReference type="Proteomes" id="UP000276133">
    <property type="component" value="Unassembled WGS sequence"/>
</dbReference>
<keyword evidence="2" id="KW-1185">Reference proteome</keyword>
<reference evidence="1 2" key="1">
    <citation type="journal article" date="2018" name="Sci. Rep.">
        <title>Genomic signatures of local adaptation to the degree of environmental predictability in rotifers.</title>
        <authorList>
            <person name="Franch-Gras L."/>
            <person name="Hahn C."/>
            <person name="Garcia-Roger E.M."/>
            <person name="Carmona M.J."/>
            <person name="Serra M."/>
            <person name="Gomez A."/>
        </authorList>
    </citation>
    <scope>NUCLEOTIDE SEQUENCE [LARGE SCALE GENOMIC DNA]</scope>
    <source>
        <strain evidence="1">HYR1</strain>
    </source>
</reference>
<gene>
    <name evidence="1" type="ORF">BpHYR1_027185</name>
</gene>
<evidence type="ECO:0000313" key="2">
    <source>
        <dbReference type="Proteomes" id="UP000276133"/>
    </source>
</evidence>
<name>A0A3M7QQJ6_BRAPC</name>
<proteinExistence type="predicted"/>